<protein>
    <recommendedName>
        <fullName evidence="3">Peptidase M56 domain-containing protein</fullName>
    </recommendedName>
</protein>
<gene>
    <name evidence="4" type="ORF">EYB31_05210</name>
</gene>
<feature type="compositionally biased region" description="Polar residues" evidence="1">
    <location>
        <begin position="499"/>
        <end position="524"/>
    </location>
</feature>
<evidence type="ECO:0000313" key="5">
    <source>
        <dbReference type="Proteomes" id="UP000293142"/>
    </source>
</evidence>
<dbReference type="Proteomes" id="UP000293142">
    <property type="component" value="Unassembled WGS sequence"/>
</dbReference>
<evidence type="ECO:0000256" key="1">
    <source>
        <dbReference type="SAM" id="MobiDB-lite"/>
    </source>
</evidence>
<comment type="caution">
    <text evidence="4">The sequence shown here is derived from an EMBL/GenBank/DDBJ whole genome shotgun (WGS) entry which is preliminary data.</text>
</comment>
<evidence type="ECO:0000256" key="2">
    <source>
        <dbReference type="SAM" id="Phobius"/>
    </source>
</evidence>
<dbReference type="RefSeq" id="WP_131012230.1">
    <property type="nucleotide sequence ID" value="NZ_SIRE01000004.1"/>
</dbReference>
<feature type="compositionally biased region" description="Pro residues" evidence="1">
    <location>
        <begin position="477"/>
        <end position="496"/>
    </location>
</feature>
<feature type="domain" description="Peptidase M56" evidence="3">
    <location>
        <begin position="15"/>
        <end position="304"/>
    </location>
</feature>
<proteinExistence type="predicted"/>
<keyword evidence="5" id="KW-1185">Reference proteome</keyword>
<feature type="compositionally biased region" description="Polar residues" evidence="1">
    <location>
        <begin position="456"/>
        <end position="466"/>
    </location>
</feature>
<evidence type="ECO:0000313" key="4">
    <source>
        <dbReference type="EMBL" id="TBL80629.1"/>
    </source>
</evidence>
<dbReference type="PANTHER" id="PTHR34978">
    <property type="entry name" value="POSSIBLE SENSOR-TRANSDUCER PROTEIN BLAR"/>
    <property type="match status" value="1"/>
</dbReference>
<keyword evidence="2" id="KW-0812">Transmembrane</keyword>
<keyword evidence="2" id="KW-0472">Membrane</keyword>
<feature type="transmembrane region" description="Helical" evidence="2">
    <location>
        <begin position="44"/>
        <end position="61"/>
    </location>
</feature>
<dbReference type="PANTHER" id="PTHR34978:SF3">
    <property type="entry name" value="SLR0241 PROTEIN"/>
    <property type="match status" value="1"/>
</dbReference>
<feature type="transmembrane region" description="Helical" evidence="2">
    <location>
        <begin position="12"/>
        <end position="32"/>
    </location>
</feature>
<sequence>MNRLAELLISLFHWVCSVSVMAAVLAVLIIVMQRMLRHRLKPRWHYLLWILLMFKLMLPWGPESELSIYNWIGFTEPAHPAHSAVSFQAEPLADDVPLPDTTLGFIYRHLFVIWLAGVCILGSYTIWVNGKFARTMRQETTAITDASVIQLFDQCKKRMAIHRHIVLAESSSLTTPTLFGWLKPRLILPTKVVSLLDDNQLQHVFLHELAHCRRNDIAVNWMMHILLIVHWFNPVLWYAYRRMREDQEIASDALALSCLSPGQSRAYGLTLITLLENLSSPIPTAGSVNLTGNKSQLQRRIHMIKQFKTNSYRWSFLGMAAIIFISGCTLTSPKSDQTATQYASEKTSEGKTEESASAAKEQTALTGDSAKQTASADGQPSNPGGSDSASVSAGTQQTASSDAPKPAAPTETQSVASSESPQPVPAQAAPQAAPDNVKKPQLVPQDSSVKKPAPVPQQQNSDNVKVSAQLHADGSPQPAPPASAPAPVPALTPAPVPANDSSKPAQSSIKLQVSEGTSITESSTLRVQHVPSDNSQYAAPAVKVLPASSEHAASQEPSTLIVRKQGDGYEVTPVLVPSAEQ</sequence>
<feature type="compositionally biased region" description="Low complexity" evidence="1">
    <location>
        <begin position="413"/>
        <end position="434"/>
    </location>
</feature>
<dbReference type="EMBL" id="SIRE01000004">
    <property type="protein sequence ID" value="TBL80629.1"/>
    <property type="molecule type" value="Genomic_DNA"/>
</dbReference>
<feature type="compositionally biased region" description="Polar residues" evidence="1">
    <location>
        <begin position="365"/>
        <end position="401"/>
    </location>
</feature>
<reference evidence="4 5" key="1">
    <citation type="submission" date="2019-02" db="EMBL/GenBank/DDBJ databases">
        <title>Paenibacillus sp. nov., isolated from surface-sterilized tissue of Thalictrum simplex L.</title>
        <authorList>
            <person name="Tuo L."/>
        </authorList>
    </citation>
    <scope>NUCLEOTIDE SEQUENCE [LARGE SCALE GENOMIC DNA]</scope>
    <source>
        <strain evidence="4 5">N2SHLJ1</strain>
    </source>
</reference>
<dbReference type="CDD" id="cd07341">
    <property type="entry name" value="M56_BlaR1_MecR1_like"/>
    <property type="match status" value="1"/>
</dbReference>
<feature type="compositionally biased region" description="Low complexity" evidence="1">
    <location>
        <begin position="355"/>
        <end position="364"/>
    </location>
</feature>
<keyword evidence="2" id="KW-1133">Transmembrane helix</keyword>
<feature type="region of interest" description="Disordered" evidence="1">
    <location>
        <begin position="340"/>
        <end position="524"/>
    </location>
</feature>
<feature type="transmembrane region" description="Helical" evidence="2">
    <location>
        <begin position="106"/>
        <end position="127"/>
    </location>
</feature>
<dbReference type="OrthoDB" id="9762883at2"/>
<feature type="transmembrane region" description="Helical" evidence="2">
    <location>
        <begin position="221"/>
        <end position="240"/>
    </location>
</feature>
<dbReference type="Pfam" id="PF05569">
    <property type="entry name" value="Peptidase_M56"/>
    <property type="match status" value="1"/>
</dbReference>
<dbReference type="InterPro" id="IPR052173">
    <property type="entry name" value="Beta-lactam_resp_regulator"/>
</dbReference>
<dbReference type="AlphaFoldDB" id="A0A4Q9DUJ1"/>
<accession>A0A4Q9DUJ1</accession>
<evidence type="ECO:0000259" key="3">
    <source>
        <dbReference type="Pfam" id="PF05569"/>
    </source>
</evidence>
<name>A0A4Q9DUJ1_9BACL</name>
<organism evidence="4 5">
    <name type="scientific">Paenibacillus thalictri</name>
    <dbReference type="NCBI Taxonomy" id="2527873"/>
    <lineage>
        <taxon>Bacteria</taxon>
        <taxon>Bacillati</taxon>
        <taxon>Bacillota</taxon>
        <taxon>Bacilli</taxon>
        <taxon>Bacillales</taxon>
        <taxon>Paenibacillaceae</taxon>
        <taxon>Paenibacillus</taxon>
    </lineage>
</organism>
<dbReference type="InterPro" id="IPR008756">
    <property type="entry name" value="Peptidase_M56"/>
</dbReference>